<dbReference type="Proteomes" id="UP000243950">
    <property type="component" value="Unassembled WGS sequence"/>
</dbReference>
<sequence length="56" mass="6202">MDVITHTPLARRNMREAIALHSPSATARRLVFDQACEAVRAKERRAVPAVIGSTLF</sequence>
<dbReference type="AlphaFoldDB" id="A0A1I1ULE8"/>
<organism evidence="1 2">
    <name type="scientific">Pseudomonas straminea</name>
    <dbReference type="NCBI Taxonomy" id="47882"/>
    <lineage>
        <taxon>Bacteria</taxon>
        <taxon>Pseudomonadati</taxon>
        <taxon>Pseudomonadota</taxon>
        <taxon>Gammaproteobacteria</taxon>
        <taxon>Pseudomonadales</taxon>
        <taxon>Pseudomonadaceae</taxon>
        <taxon>Phytopseudomonas</taxon>
    </lineage>
</organism>
<accession>A0A1I1ULE8</accession>
<reference evidence="2" key="1">
    <citation type="submission" date="2016-10" db="EMBL/GenBank/DDBJ databases">
        <authorList>
            <person name="Varghese N."/>
            <person name="Submissions S."/>
        </authorList>
    </citation>
    <scope>NUCLEOTIDE SEQUENCE [LARGE SCALE GENOMIC DNA]</scope>
    <source>
        <strain evidence="2">JCM 2783</strain>
    </source>
</reference>
<proteinExistence type="predicted"/>
<name>A0A1I1ULE8_PSEOC</name>
<gene>
    <name evidence="1" type="ORF">SAMN05216372_103263</name>
</gene>
<evidence type="ECO:0000313" key="1">
    <source>
        <dbReference type="EMBL" id="SFD68790.1"/>
    </source>
</evidence>
<dbReference type="EMBL" id="FOMO01000003">
    <property type="protein sequence ID" value="SFD68790.1"/>
    <property type="molecule type" value="Genomic_DNA"/>
</dbReference>
<protein>
    <submittedName>
        <fullName evidence="1">Uncharacterized protein</fullName>
    </submittedName>
</protein>
<keyword evidence="2" id="KW-1185">Reference proteome</keyword>
<evidence type="ECO:0000313" key="2">
    <source>
        <dbReference type="Proteomes" id="UP000243950"/>
    </source>
</evidence>